<evidence type="ECO:0000313" key="7">
    <source>
        <dbReference type="Proteomes" id="UP000198534"/>
    </source>
</evidence>
<dbReference type="SUPFAM" id="SSF56176">
    <property type="entry name" value="FAD-binding/transporter-associated domain-like"/>
    <property type="match status" value="1"/>
</dbReference>
<evidence type="ECO:0000256" key="4">
    <source>
        <dbReference type="SAM" id="Phobius"/>
    </source>
</evidence>
<feature type="domain" description="CBS" evidence="5">
    <location>
        <begin position="173"/>
        <end position="234"/>
    </location>
</feature>
<dbReference type="Pfam" id="PF03471">
    <property type="entry name" value="CorC_HlyC"/>
    <property type="match status" value="1"/>
</dbReference>
<dbReference type="InterPro" id="IPR005170">
    <property type="entry name" value="Transptr-assoc_dom"/>
</dbReference>
<keyword evidence="4" id="KW-1133">Transmembrane helix</keyword>
<dbReference type="InterPro" id="IPR044751">
    <property type="entry name" value="Ion_transp-like_CBS"/>
</dbReference>
<feature type="transmembrane region" description="Helical" evidence="4">
    <location>
        <begin position="6"/>
        <end position="28"/>
    </location>
</feature>
<keyword evidence="1" id="KW-0677">Repeat</keyword>
<dbReference type="PROSITE" id="PS51371">
    <property type="entry name" value="CBS"/>
    <property type="match status" value="2"/>
</dbReference>
<sequence>MDVDDDLIFLIYAGLWILFTLIHCWLLTVESLLKTSISYEKEPSSAQENRRKSLWRIARSGLTITSLGWIANGISLLVFSGFPLSNSSGLIIALSILVIALLWFQDWWEHAIMTQQDSQGFIATVKMMARKSLFFLGTGLHKDRSEVSDHRTEEPLLNEKVLQFNQRMVREVMVPRVDMVCLFLENPFTDNLSVIRHHRHTQYLLCDRDKDHILGVIHIQDVYDHLLTKGSPPILSTFTQPEVVIPETMDIIQTLRTLEEKQAGIAVVVDEFGGTSGMVTLEDITREMFSDIQDKFDLSPRLFSEMEGGVSVHPRALITEVNEFFHININDPGNDTIGGWFFSQLEKVPEKGDAIFFGDWEFIVEKAHDRWIDRLLARPLSRESTIPLFTQTETLSKPLSTETYMDTSLS</sequence>
<dbReference type="InterPro" id="IPR000644">
    <property type="entry name" value="CBS_dom"/>
</dbReference>
<dbReference type="InterPro" id="IPR051676">
    <property type="entry name" value="UPF0053_domain"/>
</dbReference>
<organism evidence="6 7">
    <name type="scientific">Marininema mesophilum</name>
    <dbReference type="NCBI Taxonomy" id="1048340"/>
    <lineage>
        <taxon>Bacteria</taxon>
        <taxon>Bacillati</taxon>
        <taxon>Bacillota</taxon>
        <taxon>Bacilli</taxon>
        <taxon>Bacillales</taxon>
        <taxon>Thermoactinomycetaceae</taxon>
        <taxon>Marininema</taxon>
    </lineage>
</organism>
<feature type="domain" description="CBS" evidence="5">
    <location>
        <begin position="238"/>
        <end position="295"/>
    </location>
</feature>
<dbReference type="AlphaFoldDB" id="A0A1H2WFQ6"/>
<dbReference type="Gene3D" id="3.10.580.10">
    <property type="entry name" value="CBS-domain"/>
    <property type="match status" value="1"/>
</dbReference>
<dbReference type="PANTHER" id="PTHR43099">
    <property type="entry name" value="UPF0053 PROTEIN YRKA"/>
    <property type="match status" value="1"/>
</dbReference>
<dbReference type="EMBL" id="FNNQ01000006">
    <property type="protein sequence ID" value="SDW79348.1"/>
    <property type="molecule type" value="Genomic_DNA"/>
</dbReference>
<gene>
    <name evidence="6" type="ORF">SAMN05444487_106115</name>
</gene>
<keyword evidence="4" id="KW-0812">Transmembrane</keyword>
<evidence type="ECO:0000259" key="5">
    <source>
        <dbReference type="PROSITE" id="PS51371"/>
    </source>
</evidence>
<evidence type="ECO:0000256" key="2">
    <source>
        <dbReference type="ARBA" id="ARBA00023122"/>
    </source>
</evidence>
<dbReference type="SUPFAM" id="SSF54631">
    <property type="entry name" value="CBS-domain pair"/>
    <property type="match status" value="1"/>
</dbReference>
<dbReference type="STRING" id="1048340.SAMN05444487_106115"/>
<evidence type="ECO:0000256" key="3">
    <source>
        <dbReference type="PROSITE-ProRule" id="PRU00703"/>
    </source>
</evidence>
<dbReference type="SMART" id="SM01091">
    <property type="entry name" value="CorC_HlyC"/>
    <property type="match status" value="1"/>
</dbReference>
<protein>
    <submittedName>
        <fullName evidence="6">CBS domain-containing protein</fullName>
    </submittedName>
</protein>
<dbReference type="PANTHER" id="PTHR43099:SF2">
    <property type="entry name" value="UPF0053 PROTEIN YRKA"/>
    <property type="match status" value="1"/>
</dbReference>
<name>A0A1H2WFQ6_9BACL</name>
<keyword evidence="7" id="KW-1185">Reference proteome</keyword>
<feature type="transmembrane region" description="Helical" evidence="4">
    <location>
        <begin position="60"/>
        <end position="82"/>
    </location>
</feature>
<keyword evidence="4" id="KW-0472">Membrane</keyword>
<dbReference type="CDD" id="cd04590">
    <property type="entry name" value="CBS_pair_CorC_HlyC_assoc"/>
    <property type="match status" value="1"/>
</dbReference>
<proteinExistence type="predicted"/>
<feature type="transmembrane region" description="Helical" evidence="4">
    <location>
        <begin position="88"/>
        <end position="104"/>
    </location>
</feature>
<dbReference type="OrthoDB" id="9798188at2"/>
<dbReference type="Proteomes" id="UP000198534">
    <property type="component" value="Unassembled WGS sequence"/>
</dbReference>
<accession>A0A1H2WFQ6</accession>
<keyword evidence="2 3" id="KW-0129">CBS domain</keyword>
<evidence type="ECO:0000313" key="6">
    <source>
        <dbReference type="EMBL" id="SDW79348.1"/>
    </source>
</evidence>
<dbReference type="Pfam" id="PF00571">
    <property type="entry name" value="CBS"/>
    <property type="match status" value="1"/>
</dbReference>
<dbReference type="InterPro" id="IPR016169">
    <property type="entry name" value="FAD-bd_PCMH_sub2"/>
</dbReference>
<dbReference type="InterPro" id="IPR036318">
    <property type="entry name" value="FAD-bd_PCMH-like_sf"/>
</dbReference>
<dbReference type="Gene3D" id="3.30.465.10">
    <property type="match status" value="1"/>
</dbReference>
<reference evidence="6 7" key="1">
    <citation type="submission" date="2016-10" db="EMBL/GenBank/DDBJ databases">
        <authorList>
            <person name="de Groot N.N."/>
        </authorList>
    </citation>
    <scope>NUCLEOTIDE SEQUENCE [LARGE SCALE GENOMIC DNA]</scope>
    <source>
        <strain evidence="6 7">DSM 45610</strain>
    </source>
</reference>
<evidence type="ECO:0000256" key="1">
    <source>
        <dbReference type="ARBA" id="ARBA00022737"/>
    </source>
</evidence>
<dbReference type="InterPro" id="IPR046342">
    <property type="entry name" value="CBS_dom_sf"/>
</dbReference>
<dbReference type="GO" id="GO:0050660">
    <property type="term" value="F:flavin adenine dinucleotide binding"/>
    <property type="evidence" value="ECO:0007669"/>
    <property type="project" value="InterPro"/>
</dbReference>